<feature type="domain" description="Peptidase M28" evidence="22">
    <location>
        <begin position="301"/>
        <end position="502"/>
    </location>
</feature>
<dbReference type="Gene3D" id="3.40.630.10">
    <property type="entry name" value="Zn peptidases"/>
    <property type="match status" value="1"/>
</dbReference>
<dbReference type="SUPFAM" id="SSF81296">
    <property type="entry name" value="E set domains"/>
    <property type="match status" value="1"/>
</dbReference>
<dbReference type="Pfam" id="PF04389">
    <property type="entry name" value="Peptidase_M28"/>
    <property type="match status" value="1"/>
</dbReference>
<comment type="subcellular location">
    <subcellularLocation>
        <location evidence="1">Endoplasmic reticulum</location>
    </subcellularLocation>
    <subcellularLocation>
        <location evidence="3">Golgi apparatus</location>
    </subcellularLocation>
    <subcellularLocation>
        <location evidence="2">Lysosome</location>
    </subcellularLocation>
    <subcellularLocation>
        <location evidence="4">Secreted</location>
    </subcellularLocation>
</comment>
<organism evidence="24 25">
    <name type="scientific">Emticicia agri</name>
    <dbReference type="NCBI Taxonomy" id="2492393"/>
    <lineage>
        <taxon>Bacteria</taxon>
        <taxon>Pseudomonadati</taxon>
        <taxon>Bacteroidota</taxon>
        <taxon>Cytophagia</taxon>
        <taxon>Cytophagales</taxon>
        <taxon>Leadbetterellaceae</taxon>
        <taxon>Emticicia</taxon>
    </lineage>
</organism>
<dbReference type="GO" id="GO:0005764">
    <property type="term" value="C:lysosome"/>
    <property type="evidence" value="ECO:0007669"/>
    <property type="project" value="UniProtKB-SubCell"/>
</dbReference>
<dbReference type="EMBL" id="SEWF01000036">
    <property type="protein sequence ID" value="RYU93820.1"/>
    <property type="molecule type" value="Genomic_DNA"/>
</dbReference>
<keyword evidence="17" id="KW-0325">Glycoprotein</keyword>
<keyword evidence="16" id="KW-0865">Zymogen</keyword>
<sequence length="613" mass="68147">MPATFSIRLLTVLMFFRSLAIAQNPVDSVALARIRTVAETHQITDIITHLADLNGPRLLGTKNYYESARWARQQLAGYGTDTAYFESFDQQYRGWQIESFNVEMTSPAYMSIMAYPLAYTKSTQGVVNGEAILLNHADSLIKLKGKLKGKVVLLGQDYHPFNASQQILSERLSKEMLQQAADNPDPNDLLIGYHSRRSTNQAIQSQEARRKELQAFFEFCEKEGVLALIEPSDYPYGILHADGNHHVPSYRKVNDIKPIPSFVIANEHFGRMVRLIKAGKKPLLRLNLQTTFNYNPAYNVNIIAEIKGKDALLKHQQVIIGAHLDSWHGGTGAVDNAAGCAVMMEAIHLLKSAGLAPRRTIRIALWGGEEQVFAGSRGYINQHVGKLTDGSPQKDFTSISAYFNLDNGTGKIRGIYAQGNIAAKSIFEQILTPFDKAGNSTVTIQNANQTDHELFDALNIPAFQFIQDPLNYISAVHHTTMDVAEYVNSNDLKESAILVAYLIYQVAMQDSLLPRREHISILPSLEGNTTFFLKGFANAGAVSIVSDFNNWNMFGTPLARVNGGWQCKLNLKPGRYLYKYIIDGDWTADPATPANQLLRDGKGHAGLTEIIVR</sequence>
<keyword evidence="25" id="KW-1185">Reference proteome</keyword>
<evidence type="ECO:0000256" key="14">
    <source>
        <dbReference type="ARBA" id="ARBA00023034"/>
    </source>
</evidence>
<evidence type="ECO:0000313" key="25">
    <source>
        <dbReference type="Proteomes" id="UP000293162"/>
    </source>
</evidence>
<evidence type="ECO:0000256" key="15">
    <source>
        <dbReference type="ARBA" id="ARBA00023049"/>
    </source>
</evidence>
<evidence type="ECO:0000256" key="21">
    <source>
        <dbReference type="SAM" id="SignalP"/>
    </source>
</evidence>
<proteinExistence type="predicted"/>
<evidence type="ECO:0000256" key="8">
    <source>
        <dbReference type="ARBA" id="ARBA00022670"/>
    </source>
</evidence>
<dbReference type="RefSeq" id="WP_130023039.1">
    <property type="nucleotide sequence ID" value="NZ_SEWF01000036.1"/>
</dbReference>
<name>A0A4V1ZCT9_9BACT</name>
<evidence type="ECO:0000256" key="4">
    <source>
        <dbReference type="ARBA" id="ARBA00004613"/>
    </source>
</evidence>
<feature type="signal peptide" evidence="21">
    <location>
        <begin position="1"/>
        <end position="22"/>
    </location>
</feature>
<dbReference type="GO" id="GO:0005576">
    <property type="term" value="C:extracellular region"/>
    <property type="evidence" value="ECO:0007669"/>
    <property type="project" value="UniProtKB-SubCell"/>
</dbReference>
<gene>
    <name evidence="24" type="ORF">EWM59_20070</name>
</gene>
<evidence type="ECO:0000256" key="7">
    <source>
        <dbReference type="ARBA" id="ARBA00022645"/>
    </source>
</evidence>
<evidence type="ECO:0000256" key="6">
    <source>
        <dbReference type="ARBA" id="ARBA00022525"/>
    </source>
</evidence>
<dbReference type="GO" id="GO:0004180">
    <property type="term" value="F:carboxypeptidase activity"/>
    <property type="evidence" value="ECO:0007669"/>
    <property type="project" value="UniProtKB-KW"/>
</dbReference>
<evidence type="ECO:0000256" key="18">
    <source>
        <dbReference type="ARBA" id="ARBA00023228"/>
    </source>
</evidence>
<keyword evidence="11 24" id="KW-0378">Hydrolase</keyword>
<keyword evidence="14" id="KW-0333">Golgi apparatus</keyword>
<keyword evidence="9" id="KW-0479">Metal-binding</keyword>
<dbReference type="PANTHER" id="PTHR12053:SF3">
    <property type="entry name" value="CARBOXYPEPTIDASE Q"/>
    <property type="match status" value="1"/>
</dbReference>
<evidence type="ECO:0000256" key="10">
    <source>
        <dbReference type="ARBA" id="ARBA00022729"/>
    </source>
</evidence>
<evidence type="ECO:0000256" key="11">
    <source>
        <dbReference type="ARBA" id="ARBA00022801"/>
    </source>
</evidence>
<dbReference type="InterPro" id="IPR039866">
    <property type="entry name" value="CPQ"/>
</dbReference>
<dbReference type="InterPro" id="IPR013783">
    <property type="entry name" value="Ig-like_fold"/>
</dbReference>
<evidence type="ECO:0000256" key="3">
    <source>
        <dbReference type="ARBA" id="ARBA00004555"/>
    </source>
</evidence>
<dbReference type="InterPro" id="IPR007484">
    <property type="entry name" value="Peptidase_M28"/>
</dbReference>
<dbReference type="Gene3D" id="2.60.40.10">
    <property type="entry name" value="Immunoglobulins"/>
    <property type="match status" value="1"/>
</dbReference>
<keyword evidence="6" id="KW-0964">Secreted</keyword>
<feature type="chain" id="PRO_5020687622" description="Carboxypeptidase Q" evidence="21">
    <location>
        <begin position="23"/>
        <end position="613"/>
    </location>
</feature>
<dbReference type="OrthoDB" id="9769665at2"/>
<evidence type="ECO:0000256" key="13">
    <source>
        <dbReference type="ARBA" id="ARBA00022833"/>
    </source>
</evidence>
<dbReference type="AlphaFoldDB" id="A0A4V1ZCT9"/>
<evidence type="ECO:0000256" key="20">
    <source>
        <dbReference type="ARBA" id="ARBA00033328"/>
    </source>
</evidence>
<comment type="caution">
    <text evidence="24">The sequence shown here is derived from an EMBL/GenBank/DDBJ whole genome shotgun (WGS) entry which is preliminary data.</text>
</comment>
<evidence type="ECO:0000256" key="17">
    <source>
        <dbReference type="ARBA" id="ARBA00023180"/>
    </source>
</evidence>
<protein>
    <recommendedName>
        <fullName evidence="5">Carboxypeptidase Q</fullName>
    </recommendedName>
    <alternativeName>
        <fullName evidence="20">Plasma glutamate carboxypeptidase</fullName>
    </alternativeName>
</protein>
<keyword evidence="13" id="KW-0862">Zinc</keyword>
<keyword evidence="18" id="KW-0458">Lysosome</keyword>
<keyword evidence="7" id="KW-0121">Carboxypeptidase</keyword>
<dbReference type="SUPFAM" id="SSF53187">
    <property type="entry name" value="Zn-dependent exopeptidases"/>
    <property type="match status" value="1"/>
</dbReference>
<evidence type="ECO:0000256" key="9">
    <source>
        <dbReference type="ARBA" id="ARBA00022723"/>
    </source>
</evidence>
<evidence type="ECO:0000259" key="23">
    <source>
        <dbReference type="Pfam" id="PF16561"/>
    </source>
</evidence>
<evidence type="ECO:0000256" key="1">
    <source>
        <dbReference type="ARBA" id="ARBA00004240"/>
    </source>
</evidence>
<keyword evidence="15" id="KW-0482">Metalloprotease</keyword>
<accession>A0A4V1ZCT9</accession>
<evidence type="ECO:0000256" key="2">
    <source>
        <dbReference type="ARBA" id="ARBA00004371"/>
    </source>
</evidence>
<dbReference type="GO" id="GO:0070573">
    <property type="term" value="F:metallodipeptidase activity"/>
    <property type="evidence" value="ECO:0007669"/>
    <property type="project" value="InterPro"/>
</dbReference>
<dbReference type="InterPro" id="IPR032640">
    <property type="entry name" value="AMPK1_CBM"/>
</dbReference>
<feature type="domain" description="AMP-activated protein kinase glycogen-binding" evidence="23">
    <location>
        <begin position="540"/>
        <end position="595"/>
    </location>
</feature>
<evidence type="ECO:0000256" key="12">
    <source>
        <dbReference type="ARBA" id="ARBA00022824"/>
    </source>
</evidence>
<reference evidence="24 25" key="1">
    <citation type="submission" date="2019-02" db="EMBL/GenBank/DDBJ databases">
        <title>Bacterial novel species Emticicia sp. 17J42-9 isolated from soil.</title>
        <authorList>
            <person name="Jung H.-Y."/>
        </authorList>
    </citation>
    <scope>NUCLEOTIDE SEQUENCE [LARGE SCALE GENOMIC DNA]</scope>
    <source>
        <strain evidence="24 25">17J42-9</strain>
    </source>
</reference>
<dbReference type="PANTHER" id="PTHR12053">
    <property type="entry name" value="PROTEASE FAMILY M28 PLASMA GLUTAMATE CARBOXYPEPTIDASE-RELATED"/>
    <property type="match status" value="1"/>
</dbReference>
<dbReference type="InterPro" id="IPR014756">
    <property type="entry name" value="Ig_E-set"/>
</dbReference>
<dbReference type="Pfam" id="PF16561">
    <property type="entry name" value="AMPK1_CBM"/>
    <property type="match status" value="1"/>
</dbReference>
<dbReference type="GO" id="GO:0046872">
    <property type="term" value="F:metal ion binding"/>
    <property type="evidence" value="ECO:0007669"/>
    <property type="project" value="UniProtKB-KW"/>
</dbReference>
<dbReference type="Proteomes" id="UP000293162">
    <property type="component" value="Unassembled WGS sequence"/>
</dbReference>
<evidence type="ECO:0000259" key="22">
    <source>
        <dbReference type="Pfam" id="PF04389"/>
    </source>
</evidence>
<evidence type="ECO:0000256" key="16">
    <source>
        <dbReference type="ARBA" id="ARBA00023145"/>
    </source>
</evidence>
<evidence type="ECO:0000256" key="19">
    <source>
        <dbReference type="ARBA" id="ARBA00025833"/>
    </source>
</evidence>
<comment type="subunit">
    <text evidence="19">Homodimer. The monomeric form is inactive while the homodimer is active.</text>
</comment>
<dbReference type="GO" id="GO:0006508">
    <property type="term" value="P:proteolysis"/>
    <property type="evidence" value="ECO:0007669"/>
    <property type="project" value="UniProtKB-KW"/>
</dbReference>
<keyword evidence="12" id="KW-0256">Endoplasmic reticulum</keyword>
<evidence type="ECO:0000313" key="24">
    <source>
        <dbReference type="EMBL" id="RYU93820.1"/>
    </source>
</evidence>
<evidence type="ECO:0000256" key="5">
    <source>
        <dbReference type="ARBA" id="ARBA00014116"/>
    </source>
</evidence>
<keyword evidence="8" id="KW-0645">Protease</keyword>
<keyword evidence="10 21" id="KW-0732">Signal</keyword>